<dbReference type="GO" id="GO:0008168">
    <property type="term" value="F:methyltransferase activity"/>
    <property type="evidence" value="ECO:0007669"/>
    <property type="project" value="UniProtKB-KW"/>
</dbReference>
<dbReference type="InterPro" id="IPR041698">
    <property type="entry name" value="Methyltransf_25"/>
</dbReference>
<sequence length="238" mass="26345">MFEQDVADVYDLVYRSRGKDFEAEAAEVAELVRARKPDAESLLDVGCGTGEHLLYLRKLFGHVEGLELAEAMRVIACRKLPSVAVHAGDMRTFELGRRFDCVSSMFTAIGYVGSVAEMQAAISRMAAHLNAGGVLVVDPWWFPETFLDGYIGSETAQDEGRTVARVGRSTRHDRTSRLEIHYIVADTGGIRHFTDTQSLTLFTREEYLAGFDRAGCDAEYVTSAHSGRGLFVGVRRQV</sequence>
<evidence type="ECO:0000313" key="3">
    <source>
        <dbReference type="EMBL" id="ABC02787.1"/>
    </source>
</evidence>
<gene>
    <name evidence="3" type="primary">atS10</name>
</gene>
<keyword evidence="3" id="KW-0489">Methyltransferase</keyword>
<organism evidence="3">
    <name type="scientific">Actinomadura melliaura</name>
    <dbReference type="NCBI Taxonomy" id="360723"/>
    <lineage>
        <taxon>Bacteria</taxon>
        <taxon>Bacillati</taxon>
        <taxon>Actinomycetota</taxon>
        <taxon>Actinomycetes</taxon>
        <taxon>Streptosporangiales</taxon>
        <taxon>Thermomonosporaceae</taxon>
        <taxon>Actinomadura</taxon>
    </lineage>
</organism>
<dbReference type="InterPro" id="IPR029063">
    <property type="entry name" value="SAM-dependent_MTases_sf"/>
</dbReference>
<feature type="domain" description="Methyltransferase" evidence="2">
    <location>
        <begin position="43"/>
        <end position="133"/>
    </location>
</feature>
<dbReference type="Gene3D" id="3.40.50.150">
    <property type="entry name" value="Vaccinia Virus protein VP39"/>
    <property type="match status" value="1"/>
</dbReference>
<dbReference type="PANTHER" id="PTHR43861">
    <property type="entry name" value="TRANS-ACONITATE 2-METHYLTRANSFERASE-RELATED"/>
    <property type="match status" value="1"/>
</dbReference>
<keyword evidence="1" id="KW-0808">Transferase</keyword>
<dbReference type="CDD" id="cd02440">
    <property type="entry name" value="AdoMet_MTases"/>
    <property type="match status" value="1"/>
</dbReference>
<dbReference type="KEGG" id="ag:ABC02787"/>
<evidence type="ECO:0000256" key="1">
    <source>
        <dbReference type="ARBA" id="ARBA00022679"/>
    </source>
</evidence>
<evidence type="ECO:0000259" key="2">
    <source>
        <dbReference type="Pfam" id="PF13649"/>
    </source>
</evidence>
<dbReference type="EMBL" id="DQ297453">
    <property type="protein sequence ID" value="ABC02787.1"/>
    <property type="molecule type" value="Genomic_DNA"/>
</dbReference>
<accession>Q0H2X7</accession>
<reference evidence="3" key="1">
    <citation type="journal article" date="2006" name="Chem. Biol.">
        <title>Deciphering indolocarbazole and enediyne aminodideoxypentose biosynthesis through comparative genomics: insights from the AT2433 biosynthetic locus.</title>
        <authorList>
            <person name="Gao Q."/>
            <person name="Zhang C."/>
            <person name="Blanchard S."/>
            <person name="Thorson J.S."/>
        </authorList>
    </citation>
    <scope>NUCLEOTIDE SEQUENCE</scope>
    <source>
        <strain evidence="3">SCC 1655</strain>
    </source>
</reference>
<dbReference type="Gene3D" id="2.20.130.10">
    <property type="entry name" value="CAC2371-like domains"/>
    <property type="match status" value="1"/>
</dbReference>
<name>Q0H2X7_9ACTN</name>
<dbReference type="GO" id="GO:0032259">
    <property type="term" value="P:methylation"/>
    <property type="evidence" value="ECO:0007669"/>
    <property type="project" value="UniProtKB-KW"/>
</dbReference>
<proteinExistence type="predicted"/>
<dbReference type="SUPFAM" id="SSF53335">
    <property type="entry name" value="S-adenosyl-L-methionine-dependent methyltransferases"/>
    <property type="match status" value="1"/>
</dbReference>
<dbReference type="AlphaFoldDB" id="Q0H2X7"/>
<protein>
    <submittedName>
        <fullName evidence="3">Putative aminomethylase</fullName>
    </submittedName>
</protein>
<dbReference type="Pfam" id="PF13649">
    <property type="entry name" value="Methyltransf_25"/>
    <property type="match status" value="1"/>
</dbReference>